<dbReference type="SUPFAM" id="SSF53335">
    <property type="entry name" value="S-adenosyl-L-methionine-dependent methyltransferases"/>
    <property type="match status" value="1"/>
</dbReference>
<dbReference type="Proteomes" id="UP000297617">
    <property type="component" value="Unassembled WGS sequence"/>
</dbReference>
<dbReference type="PRINTS" id="PR00507">
    <property type="entry name" value="N12N6MTFRASE"/>
</dbReference>
<dbReference type="InterPro" id="IPR029063">
    <property type="entry name" value="SAM-dependent_MTases_sf"/>
</dbReference>
<comment type="catalytic activity">
    <reaction evidence="5">
        <text>a 2'-deoxyadenosine in DNA + S-adenosyl-L-methionine = an N(6)-methyl-2'-deoxyadenosine in DNA + S-adenosyl-L-homocysteine + H(+)</text>
        <dbReference type="Rhea" id="RHEA:15197"/>
        <dbReference type="Rhea" id="RHEA-COMP:12418"/>
        <dbReference type="Rhea" id="RHEA-COMP:12419"/>
        <dbReference type="ChEBI" id="CHEBI:15378"/>
        <dbReference type="ChEBI" id="CHEBI:57856"/>
        <dbReference type="ChEBI" id="CHEBI:59789"/>
        <dbReference type="ChEBI" id="CHEBI:90615"/>
        <dbReference type="ChEBI" id="CHEBI:90616"/>
        <dbReference type="EC" id="2.1.1.72"/>
    </reaction>
</comment>
<accession>A0ABY2KZ93</accession>
<name>A0ABY2KZ93_9LEPT</name>
<dbReference type="RefSeq" id="WP_135754987.1">
    <property type="nucleotide sequence ID" value="NZ_RQFD01000019.1"/>
</dbReference>
<dbReference type="PANTHER" id="PTHR33841">
    <property type="entry name" value="DNA METHYLTRANSFERASE YEEA-RELATED"/>
    <property type="match status" value="1"/>
</dbReference>
<dbReference type="Pfam" id="PF07669">
    <property type="entry name" value="Eco57I"/>
    <property type="match status" value="1"/>
</dbReference>
<dbReference type="InterPro" id="IPR011639">
    <property type="entry name" value="MethylTrfase_TaqI-like_dom"/>
</dbReference>
<dbReference type="EC" id="2.1.1.72" evidence="1"/>
<keyword evidence="8" id="KW-1185">Reference proteome</keyword>
<feature type="domain" description="Type II methyltransferase M.TaqI-like" evidence="6">
    <location>
        <begin position="370"/>
        <end position="607"/>
    </location>
</feature>
<keyword evidence="4" id="KW-0949">S-adenosyl-L-methionine</keyword>
<reference evidence="8" key="1">
    <citation type="journal article" date="2019" name="PLoS Negl. Trop. Dis.">
        <title>Revisiting the worldwide diversity of Leptospira species in the environment.</title>
        <authorList>
            <person name="Vincent A.T."/>
            <person name="Schiettekatte O."/>
            <person name="Bourhy P."/>
            <person name="Veyrier F.J."/>
            <person name="Picardeau M."/>
        </authorList>
    </citation>
    <scope>NUCLEOTIDE SEQUENCE [LARGE SCALE GENOMIC DNA]</scope>
    <source>
        <strain evidence="8">201800295</strain>
    </source>
</reference>
<evidence type="ECO:0000256" key="1">
    <source>
        <dbReference type="ARBA" id="ARBA00011900"/>
    </source>
</evidence>
<evidence type="ECO:0000256" key="4">
    <source>
        <dbReference type="ARBA" id="ARBA00022691"/>
    </source>
</evidence>
<proteinExistence type="predicted"/>
<organism evidence="7 8">
    <name type="scientific">Leptospira bouyouniensis</name>
    <dbReference type="NCBI Taxonomy" id="2484911"/>
    <lineage>
        <taxon>Bacteria</taxon>
        <taxon>Pseudomonadati</taxon>
        <taxon>Spirochaetota</taxon>
        <taxon>Spirochaetia</taxon>
        <taxon>Leptospirales</taxon>
        <taxon>Leptospiraceae</taxon>
        <taxon>Leptospira</taxon>
    </lineage>
</organism>
<evidence type="ECO:0000313" key="8">
    <source>
        <dbReference type="Proteomes" id="UP000297617"/>
    </source>
</evidence>
<evidence type="ECO:0000256" key="5">
    <source>
        <dbReference type="ARBA" id="ARBA00047942"/>
    </source>
</evidence>
<dbReference type="InterPro" id="IPR002052">
    <property type="entry name" value="DNA_methylase_N6_adenine_CS"/>
</dbReference>
<evidence type="ECO:0000256" key="2">
    <source>
        <dbReference type="ARBA" id="ARBA00022603"/>
    </source>
</evidence>
<evidence type="ECO:0000259" key="6">
    <source>
        <dbReference type="Pfam" id="PF07669"/>
    </source>
</evidence>
<sequence>MLNSSDRSKLKSKVSKLKNLLIEKFTDYTNTRYFLQISKDKRIKELLEKQPIGFQEWHLIEKKLESTGMSIDEYIIERSYTYLNRTFFLMRLEILGIQKYPVFRGMKDSTGWKEFKLFCPNLCNEADEGYLFLTRQVSDFYARELPGLFLDDSADRAIGIPRELIYELFLEWNDPNLESIFEDDTTAGWIYQYWNDPDREAINKRVKDAGEIEGKEIASATQLFTERYMVEWLIQNSLGNLWLSICAKNKWKTTALTAIENLQKRRVSHNKKIREKQISDDTALLIETPEEEYWKYYLERVLTNEEIESSIASIRDVKVLDPACGSGHFLLYAFYFLLYLYREEDRIISALDSNHMPLSDVEIAKSILENNLHGIDLDPRAVQIAVASLYTTALKVGRFSLDNLNLVATRPSIGSGTNKETFTIFIDQFSIETNISKVMAEALIDHLGKSDVLGSLMQIRSEIKNLLETYTLEQGSEEAIFQKLEDFVKSHDIGNDLGLFTMGNQLSRGLRLLRLLDQKYDVVVANPPYLSLSKINETIAEDYKNTYSGDVDDLYQAFFYAYQGFAKRNGYISCVTMHGWMYISQFKDFRVNFIKTTSIDSVAHLGTNAFEEIKGEVTAVALYSYRNIRLQNQHKSIFIRDLKSLSKTKKIIFSTSLQNAYTSLTNPSLLKSKEAP</sequence>
<gene>
    <name evidence="7" type="ORF">EHQ10_18570</name>
</gene>
<evidence type="ECO:0000313" key="7">
    <source>
        <dbReference type="EMBL" id="TGK45909.1"/>
    </source>
</evidence>
<dbReference type="PROSITE" id="PS00092">
    <property type="entry name" value="N6_MTASE"/>
    <property type="match status" value="1"/>
</dbReference>
<dbReference type="EMBL" id="RQFD01000019">
    <property type="protein sequence ID" value="TGK45909.1"/>
    <property type="molecule type" value="Genomic_DNA"/>
</dbReference>
<keyword evidence="2" id="KW-0489">Methyltransferase</keyword>
<keyword evidence="3" id="KW-0808">Transferase</keyword>
<evidence type="ECO:0000256" key="3">
    <source>
        <dbReference type="ARBA" id="ARBA00022679"/>
    </source>
</evidence>
<protein>
    <recommendedName>
        <fullName evidence="1">site-specific DNA-methyltransferase (adenine-specific)</fullName>
        <ecNumber evidence="1">2.1.1.72</ecNumber>
    </recommendedName>
</protein>
<comment type="caution">
    <text evidence="7">The sequence shown here is derived from an EMBL/GenBank/DDBJ whole genome shotgun (WGS) entry which is preliminary data.</text>
</comment>
<dbReference type="PANTHER" id="PTHR33841:SF1">
    <property type="entry name" value="DNA METHYLTRANSFERASE A"/>
    <property type="match status" value="1"/>
</dbReference>
<dbReference type="InterPro" id="IPR050953">
    <property type="entry name" value="N4_N6_ade-DNA_methylase"/>
</dbReference>
<dbReference type="Gene3D" id="3.40.50.150">
    <property type="entry name" value="Vaccinia Virus protein VP39"/>
    <property type="match status" value="1"/>
</dbReference>